<dbReference type="Gene3D" id="3.40.640.10">
    <property type="entry name" value="Type I PLP-dependent aspartate aminotransferase-like (Major domain)"/>
    <property type="match status" value="1"/>
</dbReference>
<evidence type="ECO:0000256" key="1">
    <source>
        <dbReference type="ARBA" id="ARBA00001933"/>
    </source>
</evidence>
<keyword evidence="7" id="KW-1185">Reference proteome</keyword>
<dbReference type="PANTHER" id="PTHR48097:SF9">
    <property type="entry name" value="L-THREONINE ALDOLASE"/>
    <property type="match status" value="1"/>
</dbReference>
<comment type="subunit">
    <text evidence="3">Homotetramer.</text>
</comment>
<dbReference type="Proteomes" id="UP000663814">
    <property type="component" value="Unassembled WGS sequence"/>
</dbReference>
<dbReference type="NCBIfam" id="NF041359">
    <property type="entry name" value="GntG_guanitoxin"/>
    <property type="match status" value="1"/>
</dbReference>
<dbReference type="Pfam" id="PF01212">
    <property type="entry name" value="Beta_elim_lyase"/>
    <property type="match status" value="1"/>
</dbReference>
<evidence type="ECO:0000256" key="3">
    <source>
        <dbReference type="ARBA" id="ARBA00011881"/>
    </source>
</evidence>
<dbReference type="InterPro" id="IPR023603">
    <property type="entry name" value="Low_specificity_L-TA-like"/>
</dbReference>
<name>A0ABS7XGH6_9GAMM</name>
<evidence type="ECO:0000313" key="7">
    <source>
        <dbReference type="Proteomes" id="UP000663814"/>
    </source>
</evidence>
<dbReference type="GO" id="GO:0016829">
    <property type="term" value="F:lyase activity"/>
    <property type="evidence" value="ECO:0007669"/>
    <property type="project" value="UniProtKB-KW"/>
</dbReference>
<evidence type="ECO:0000256" key="4">
    <source>
        <dbReference type="ARBA" id="ARBA00022898"/>
    </source>
</evidence>
<dbReference type="EMBL" id="JAERPS020000009">
    <property type="protein sequence ID" value="MBZ9613637.1"/>
    <property type="molecule type" value="Genomic_DNA"/>
</dbReference>
<comment type="caution">
    <text evidence="6">The sequence shown here is derived from an EMBL/GenBank/DDBJ whole genome shotgun (WGS) entry which is preliminary data.</text>
</comment>
<organism evidence="6 7">
    <name type="scientific">Rheinheimera maricola</name>
    <dbReference type="NCBI Taxonomy" id="2793282"/>
    <lineage>
        <taxon>Bacteria</taxon>
        <taxon>Pseudomonadati</taxon>
        <taxon>Pseudomonadota</taxon>
        <taxon>Gammaproteobacteria</taxon>
        <taxon>Chromatiales</taxon>
        <taxon>Chromatiaceae</taxon>
        <taxon>Rheinheimera</taxon>
    </lineage>
</organism>
<dbReference type="RefSeq" id="WP_205313409.1">
    <property type="nucleotide sequence ID" value="NZ_JAERPS020000009.1"/>
</dbReference>
<dbReference type="PANTHER" id="PTHR48097">
    <property type="entry name" value="L-THREONINE ALDOLASE-RELATED"/>
    <property type="match status" value="1"/>
</dbReference>
<dbReference type="Gene3D" id="3.90.1150.10">
    <property type="entry name" value="Aspartate Aminotransferase, domain 1"/>
    <property type="match status" value="1"/>
</dbReference>
<proteinExistence type="inferred from homology"/>
<accession>A0ABS7XGH6</accession>
<dbReference type="InterPro" id="IPR015424">
    <property type="entry name" value="PyrdxlP-dep_Trfase"/>
</dbReference>
<dbReference type="InterPro" id="IPR015422">
    <property type="entry name" value="PyrdxlP-dep_Trfase_small"/>
</dbReference>
<evidence type="ECO:0000256" key="2">
    <source>
        <dbReference type="ARBA" id="ARBA00006966"/>
    </source>
</evidence>
<feature type="domain" description="Aromatic amino acid beta-eliminating lyase/threonine aldolase" evidence="5">
    <location>
        <begin position="3"/>
        <end position="279"/>
    </location>
</feature>
<dbReference type="NCBIfam" id="NF007825">
    <property type="entry name" value="PRK10534.1"/>
    <property type="match status" value="1"/>
</dbReference>
<dbReference type="InterPro" id="IPR015421">
    <property type="entry name" value="PyrdxlP-dep_Trfase_major"/>
</dbReference>
<dbReference type="PIRSF" id="PIRSF017617">
    <property type="entry name" value="Thr_aldolase"/>
    <property type="match status" value="1"/>
</dbReference>
<gene>
    <name evidence="6" type="primary">ltaE</name>
    <name evidence="6" type="ORF">I4W93_018745</name>
</gene>
<evidence type="ECO:0000313" key="6">
    <source>
        <dbReference type="EMBL" id="MBZ9613637.1"/>
    </source>
</evidence>
<evidence type="ECO:0000259" key="5">
    <source>
        <dbReference type="Pfam" id="PF01212"/>
    </source>
</evidence>
<dbReference type="InterPro" id="IPR001597">
    <property type="entry name" value="ArAA_b-elim_lyase/Thr_aldolase"/>
</dbReference>
<keyword evidence="4" id="KW-0663">Pyridoxal phosphate</keyword>
<comment type="cofactor">
    <cofactor evidence="1">
        <name>pyridoxal 5'-phosphate</name>
        <dbReference type="ChEBI" id="CHEBI:597326"/>
    </cofactor>
</comment>
<protein>
    <submittedName>
        <fullName evidence="6">Low-specificity L-threonine aldolase</fullName>
        <ecNumber evidence="6">4.1.2.48</ecNumber>
    </submittedName>
</protein>
<dbReference type="EC" id="4.1.2.48" evidence="6"/>
<reference evidence="6 7" key="1">
    <citation type="submission" date="2021-08" db="EMBL/GenBank/DDBJ databases">
        <title>Rheinheimera aquimaris sp. nov., isolated from seawater of the East Sea in Korea.</title>
        <authorList>
            <person name="Kim K.H."/>
            <person name="Wenting R."/>
            <person name="Kim K.R."/>
            <person name="Jeon C.O."/>
        </authorList>
    </citation>
    <scope>NUCLEOTIDE SEQUENCE [LARGE SCALE GENOMIC DNA]</scope>
    <source>
        <strain evidence="6 7">MA-13</strain>
    </source>
</reference>
<sequence length="361" mass="38988">MADFRSDTVTQPSVAMKQRMLNAALGDDVFNDDPTTLELQHYAADMLGFEAALFAPSGTQTNLIAMMSHCQRGDEAIVGQQWHTYKWEGGGMAVLGSIQPQPLELQSDGTLALSDIAAAIKPDDPHFARTRLIVIENSVGGKVLPLGYMRDVAALAKDKGLACHIDGARLMNAAVALAPQHNLTPQKMARELCKGYDSVSLCLSKGLGCPVGSLLLGSHAFIARAKRVRKMLGGGMRQTGMLAAAGLYALENNINRLADDHANCRRLADGLTHLAQQLPALQGKLTALPVQTNILFTDVELQLAEKLLPYLAERGIKLTGSNYQSVNGSIKRLRWVCHLDISREDVDQALQHISAFAAEVN</sequence>
<keyword evidence="6" id="KW-0456">Lyase</keyword>
<comment type="similarity">
    <text evidence="2">Belongs to the threonine aldolase family.</text>
</comment>
<dbReference type="SUPFAM" id="SSF53383">
    <property type="entry name" value="PLP-dependent transferases"/>
    <property type="match status" value="1"/>
</dbReference>